<dbReference type="Proteomes" id="UP001596303">
    <property type="component" value="Unassembled WGS sequence"/>
</dbReference>
<dbReference type="InterPro" id="IPR023229">
    <property type="entry name" value="T2SS_M_periplasmic_sf"/>
</dbReference>
<evidence type="ECO:0000256" key="5">
    <source>
        <dbReference type="ARBA" id="ARBA00022519"/>
    </source>
</evidence>
<dbReference type="RefSeq" id="WP_377376291.1">
    <property type="nucleotide sequence ID" value="NZ_JBHSSW010000004.1"/>
</dbReference>
<keyword evidence="4" id="KW-1003">Cell membrane</keyword>
<evidence type="ECO:0000256" key="3">
    <source>
        <dbReference type="ARBA" id="ARBA00022448"/>
    </source>
</evidence>
<comment type="similarity">
    <text evidence="2">Belongs to the GSP M family.</text>
</comment>
<keyword evidence="8 10" id="KW-1133">Transmembrane helix</keyword>
<keyword evidence="9 10" id="KW-0472">Membrane</keyword>
<keyword evidence="5" id="KW-0997">Cell inner membrane</keyword>
<keyword evidence="6 10" id="KW-0812">Transmembrane</keyword>
<comment type="subcellular location">
    <subcellularLocation>
        <location evidence="1">Cell inner membrane</location>
        <topology evidence="1">Single-pass membrane protein</topology>
    </subcellularLocation>
</comment>
<organism evidence="11 12">
    <name type="scientific">Ponticaulis profundi</name>
    <dbReference type="NCBI Taxonomy" id="2665222"/>
    <lineage>
        <taxon>Bacteria</taxon>
        <taxon>Pseudomonadati</taxon>
        <taxon>Pseudomonadota</taxon>
        <taxon>Alphaproteobacteria</taxon>
        <taxon>Hyphomonadales</taxon>
        <taxon>Hyphomonadaceae</taxon>
        <taxon>Ponticaulis</taxon>
    </lineage>
</organism>
<dbReference type="SUPFAM" id="SSF103054">
    <property type="entry name" value="General secretion pathway protein M, EpsM"/>
    <property type="match status" value="1"/>
</dbReference>
<sequence>MKSWWMNLSTRERAMLFIAGGLALIFVLYQLIYLPLSEANASAKRAYARQAEETHETLEALAVLQLHGGASTEASAASTSSESLELLLSRTASASGLEIVRLQPGNGALTVWFDRVDARTVMGWMLNLEANQGLFVTSADLREADSGAVLRGSVAFRKAAAS</sequence>
<protein>
    <submittedName>
        <fullName evidence="11">Type II secretion system protein GspM</fullName>
    </submittedName>
</protein>
<evidence type="ECO:0000313" key="12">
    <source>
        <dbReference type="Proteomes" id="UP001596303"/>
    </source>
</evidence>
<comment type="caution">
    <text evidence="11">The sequence shown here is derived from an EMBL/GenBank/DDBJ whole genome shotgun (WGS) entry which is preliminary data.</text>
</comment>
<evidence type="ECO:0000256" key="7">
    <source>
        <dbReference type="ARBA" id="ARBA00022927"/>
    </source>
</evidence>
<keyword evidence="12" id="KW-1185">Reference proteome</keyword>
<reference evidence="12" key="1">
    <citation type="journal article" date="2019" name="Int. J. Syst. Evol. Microbiol.">
        <title>The Global Catalogue of Microorganisms (GCM) 10K type strain sequencing project: providing services to taxonomists for standard genome sequencing and annotation.</title>
        <authorList>
            <consortium name="The Broad Institute Genomics Platform"/>
            <consortium name="The Broad Institute Genome Sequencing Center for Infectious Disease"/>
            <person name="Wu L."/>
            <person name="Ma J."/>
        </authorList>
    </citation>
    <scope>NUCLEOTIDE SEQUENCE [LARGE SCALE GENOMIC DNA]</scope>
    <source>
        <strain evidence="12">CGMCC-1.15741</strain>
    </source>
</reference>
<dbReference type="Pfam" id="PF04612">
    <property type="entry name" value="T2SSM"/>
    <property type="match status" value="1"/>
</dbReference>
<accession>A0ABW1S6Y5</accession>
<evidence type="ECO:0000256" key="4">
    <source>
        <dbReference type="ARBA" id="ARBA00022475"/>
    </source>
</evidence>
<dbReference type="EMBL" id="JBHSSW010000004">
    <property type="protein sequence ID" value="MFC6197427.1"/>
    <property type="molecule type" value="Genomic_DNA"/>
</dbReference>
<evidence type="ECO:0000256" key="9">
    <source>
        <dbReference type="ARBA" id="ARBA00023136"/>
    </source>
</evidence>
<name>A0ABW1S6Y5_9PROT</name>
<feature type="transmembrane region" description="Helical" evidence="10">
    <location>
        <begin position="14"/>
        <end position="36"/>
    </location>
</feature>
<keyword evidence="7" id="KW-0653">Protein transport</keyword>
<proteinExistence type="inferred from homology"/>
<evidence type="ECO:0000256" key="6">
    <source>
        <dbReference type="ARBA" id="ARBA00022692"/>
    </source>
</evidence>
<evidence type="ECO:0000256" key="10">
    <source>
        <dbReference type="SAM" id="Phobius"/>
    </source>
</evidence>
<evidence type="ECO:0000313" key="11">
    <source>
        <dbReference type="EMBL" id="MFC6197427.1"/>
    </source>
</evidence>
<dbReference type="InterPro" id="IPR007690">
    <property type="entry name" value="T2SS_GspM"/>
</dbReference>
<keyword evidence="3" id="KW-0813">Transport</keyword>
<dbReference type="Gene3D" id="3.30.1360.100">
    <property type="entry name" value="General secretion pathway protein M, EpsM"/>
    <property type="match status" value="1"/>
</dbReference>
<evidence type="ECO:0000256" key="1">
    <source>
        <dbReference type="ARBA" id="ARBA00004377"/>
    </source>
</evidence>
<gene>
    <name evidence="11" type="primary">gspM</name>
    <name evidence="11" type="ORF">ACFQDM_05020</name>
</gene>
<evidence type="ECO:0000256" key="2">
    <source>
        <dbReference type="ARBA" id="ARBA00010637"/>
    </source>
</evidence>
<evidence type="ECO:0000256" key="8">
    <source>
        <dbReference type="ARBA" id="ARBA00022989"/>
    </source>
</evidence>